<name>A0ABY5XBC0_ERWPY</name>
<accession>A0ABY5XBC0</accession>
<evidence type="ECO:0000313" key="2">
    <source>
        <dbReference type="Proteomes" id="UP001058553"/>
    </source>
</evidence>
<protein>
    <submittedName>
        <fullName evidence="1">Uncharacterized protein</fullName>
    </submittedName>
</protein>
<reference evidence="1" key="1">
    <citation type="submission" date="2022-07" db="EMBL/GenBank/DDBJ databases">
        <title>Genetic diversity of Erwinia pyrifoliae.</title>
        <authorList>
            <person name="Park D.S."/>
            <person name="Ham H."/>
        </authorList>
    </citation>
    <scope>NUCLEOTIDE SEQUENCE</scope>
    <source>
        <strain evidence="1">CP201486</strain>
    </source>
</reference>
<sequence length="43" mass="4500">MMAVRVAVSAFLALWLQAMGVFAADIVPGIAGALVWRRAVAAE</sequence>
<organism evidence="1 2">
    <name type="scientific">Erwinia pyrifoliae</name>
    <dbReference type="NCBI Taxonomy" id="79967"/>
    <lineage>
        <taxon>Bacteria</taxon>
        <taxon>Pseudomonadati</taxon>
        <taxon>Pseudomonadota</taxon>
        <taxon>Gammaproteobacteria</taxon>
        <taxon>Enterobacterales</taxon>
        <taxon>Erwiniaceae</taxon>
        <taxon>Erwinia</taxon>
    </lineage>
</organism>
<keyword evidence="2" id="KW-1185">Reference proteome</keyword>
<proteinExistence type="predicted"/>
<gene>
    <name evidence="1" type="ORF">NYP84_05910</name>
</gene>
<evidence type="ECO:0000313" key="1">
    <source>
        <dbReference type="EMBL" id="UWS34694.1"/>
    </source>
</evidence>
<dbReference type="EMBL" id="CP103445">
    <property type="protein sequence ID" value="UWS34694.1"/>
    <property type="molecule type" value="Genomic_DNA"/>
</dbReference>
<dbReference type="RefSeq" id="WP_014538775.1">
    <property type="nucleotide sequence ID" value="NZ_CP023567.1"/>
</dbReference>
<dbReference type="Proteomes" id="UP001058553">
    <property type="component" value="Chromosome"/>
</dbReference>
<dbReference type="GeneID" id="92239030"/>